<feature type="domain" description="Ice-binding protein C-terminal" evidence="1">
    <location>
        <begin position="91"/>
        <end position="114"/>
    </location>
</feature>
<comment type="caution">
    <text evidence="2">The sequence shown here is derived from an EMBL/GenBank/DDBJ whole genome shotgun (WGS) entry which is preliminary data.</text>
</comment>
<dbReference type="Proteomes" id="UP001221208">
    <property type="component" value="Unassembled WGS sequence"/>
</dbReference>
<keyword evidence="3" id="KW-1185">Reference proteome</keyword>
<dbReference type="InterPro" id="IPR054720">
    <property type="entry name" value="HpiC1"/>
</dbReference>
<gene>
    <name evidence="2" type="ORF">OIK44_02805</name>
</gene>
<proteinExistence type="predicted"/>
<name>A0ABT5JVL0_9BURK</name>
<evidence type="ECO:0000313" key="3">
    <source>
        <dbReference type="Proteomes" id="UP001221208"/>
    </source>
</evidence>
<reference evidence="2 3" key="1">
    <citation type="submission" date="2022-10" db="EMBL/GenBank/DDBJ databases">
        <title>Janthinobacterium sp. hw3 Genome sequencing.</title>
        <authorList>
            <person name="Park S."/>
        </authorList>
    </citation>
    <scope>NUCLEOTIDE SEQUENCE [LARGE SCALE GENOMIC DNA]</scope>
    <source>
        <strain evidence="3">hw3</strain>
    </source>
</reference>
<protein>
    <submittedName>
        <fullName evidence="2">PEP-CTERM sorting domain-containing protein</fullName>
    </submittedName>
</protein>
<evidence type="ECO:0000313" key="2">
    <source>
        <dbReference type="EMBL" id="MDC8756516.1"/>
    </source>
</evidence>
<evidence type="ECO:0000259" key="1">
    <source>
        <dbReference type="Pfam" id="PF07589"/>
    </source>
</evidence>
<dbReference type="Pfam" id="PF07589">
    <property type="entry name" value="PEP-CTERM"/>
    <property type="match status" value="1"/>
</dbReference>
<dbReference type="InterPro" id="IPR013424">
    <property type="entry name" value="Ice-binding_C"/>
</dbReference>
<dbReference type="EMBL" id="JAQQXR010000001">
    <property type="protein sequence ID" value="MDC8756516.1"/>
    <property type="molecule type" value="Genomic_DNA"/>
</dbReference>
<sequence length="124" mass="13007">MSNTNYTLSLAVGQRLASSPPNCLIELLAGGKVIASFANPIQLSPGKFGLATLNYESSAHEDYVGRVLGIRLRALNEAVEFDKIALSTVSAVPEAQTYAMLLAGLGLLGFVRRRGSRGKANAGA</sequence>
<dbReference type="Pfam" id="PF22825">
    <property type="entry name" value="HpiC1-like"/>
    <property type="match status" value="1"/>
</dbReference>
<accession>A0ABT5JVL0</accession>
<organism evidence="2 3">
    <name type="scientific">Janthinobacterium fluminis</name>
    <dbReference type="NCBI Taxonomy" id="2987524"/>
    <lineage>
        <taxon>Bacteria</taxon>
        <taxon>Pseudomonadati</taxon>
        <taxon>Pseudomonadota</taxon>
        <taxon>Betaproteobacteria</taxon>
        <taxon>Burkholderiales</taxon>
        <taxon>Oxalobacteraceae</taxon>
        <taxon>Janthinobacterium</taxon>
    </lineage>
</organism>